<comment type="caution">
    <text evidence="2">The sequence shown here is derived from an EMBL/GenBank/DDBJ whole genome shotgun (WGS) entry which is preliminary data.</text>
</comment>
<keyword evidence="1" id="KW-0732">Signal</keyword>
<dbReference type="RefSeq" id="WP_174405371.1">
    <property type="nucleotide sequence ID" value="NZ_BLVO01000013.1"/>
</dbReference>
<evidence type="ECO:0008006" key="4">
    <source>
        <dbReference type="Google" id="ProtNLM"/>
    </source>
</evidence>
<evidence type="ECO:0000313" key="3">
    <source>
        <dbReference type="Proteomes" id="UP000503840"/>
    </source>
</evidence>
<dbReference type="Proteomes" id="UP000503840">
    <property type="component" value="Unassembled WGS sequence"/>
</dbReference>
<organism evidence="2 3">
    <name type="scientific">Desulfovibrio subterraneus</name>
    <dbReference type="NCBI Taxonomy" id="2718620"/>
    <lineage>
        <taxon>Bacteria</taxon>
        <taxon>Pseudomonadati</taxon>
        <taxon>Thermodesulfobacteriota</taxon>
        <taxon>Desulfovibrionia</taxon>
        <taxon>Desulfovibrionales</taxon>
        <taxon>Desulfovibrionaceae</taxon>
        <taxon>Desulfovibrio</taxon>
    </lineage>
</organism>
<feature type="chain" id="PRO_5029659910" description="Lipoprotein" evidence="1">
    <location>
        <begin position="28"/>
        <end position="309"/>
    </location>
</feature>
<evidence type="ECO:0000256" key="1">
    <source>
        <dbReference type="SAM" id="SignalP"/>
    </source>
</evidence>
<dbReference type="AlphaFoldDB" id="A0A7J0BJD6"/>
<keyword evidence="3" id="KW-1185">Reference proteome</keyword>
<reference evidence="2 3" key="1">
    <citation type="submission" date="2020-05" db="EMBL/GenBank/DDBJ databases">
        <title>Draft genome sequence of Desulfovibrio sp. strain HN2T.</title>
        <authorList>
            <person name="Ueno A."/>
            <person name="Tamazawa S."/>
            <person name="Tamamura S."/>
            <person name="Murakami T."/>
            <person name="Kiyama T."/>
            <person name="Inomata H."/>
            <person name="Amano Y."/>
            <person name="Miyakawa K."/>
            <person name="Tamaki H."/>
            <person name="Naganuma T."/>
            <person name="Kaneko K."/>
        </authorList>
    </citation>
    <scope>NUCLEOTIDE SEQUENCE [LARGE SCALE GENOMIC DNA]</scope>
    <source>
        <strain evidence="2 3">HN2</strain>
    </source>
</reference>
<accession>A0A7J0BJD6</accession>
<protein>
    <recommendedName>
        <fullName evidence="4">Lipoprotein</fullName>
    </recommendedName>
</protein>
<feature type="signal peptide" evidence="1">
    <location>
        <begin position="1"/>
        <end position="27"/>
    </location>
</feature>
<name>A0A7J0BJD6_9BACT</name>
<gene>
    <name evidence="2" type="ORF">DSM101010T_21040</name>
</gene>
<sequence length="309" mass="34177">MNKKIYNPKMLCAAAALALCFIGSAEARVASGEWMDKLPAGKTFEIAPLRSKDEAKRFAFADAVFAEATEILRNAGSDERKVLLQDYLKERASHFIMSYTELGVENLPEGSRLTVDVHVNRDLLRQELKRLGFFATGATPLAYSPQYGAVQPDTWETLGRLHVLYGLTPSSAAPLELKLDYAGKVWTVSLVDRSAPSAEPYFATADSLDGAWGKVWGKYFGGMNEDKAVTASVTLTVDGWFTPDGVEAFDTMLQEWSDVLDTVSLQDVSMEASGISGHWAVNILDADKLRERLQDYTSKRRLSFALKDR</sequence>
<dbReference type="EMBL" id="BLVO01000013">
    <property type="protein sequence ID" value="GFM33739.1"/>
    <property type="molecule type" value="Genomic_DNA"/>
</dbReference>
<evidence type="ECO:0000313" key="2">
    <source>
        <dbReference type="EMBL" id="GFM33739.1"/>
    </source>
</evidence>
<proteinExistence type="predicted"/>